<evidence type="ECO:0000259" key="2">
    <source>
        <dbReference type="PROSITE" id="PS50106"/>
    </source>
</evidence>
<dbReference type="Pfam" id="PF10326">
    <property type="entry name" value="7TM_GPCR_Str"/>
    <property type="match status" value="1"/>
</dbReference>
<organism evidence="3 4">
    <name type="scientific">Pristionchus pacificus</name>
    <name type="common">Parasitic nematode worm</name>
    <dbReference type="NCBI Taxonomy" id="54126"/>
    <lineage>
        <taxon>Eukaryota</taxon>
        <taxon>Metazoa</taxon>
        <taxon>Ecdysozoa</taxon>
        <taxon>Nematoda</taxon>
        <taxon>Chromadorea</taxon>
        <taxon>Rhabditida</taxon>
        <taxon>Rhabditina</taxon>
        <taxon>Diplogasteromorpha</taxon>
        <taxon>Diplogasteroidea</taxon>
        <taxon>Neodiplogasteridae</taxon>
        <taxon>Pristionchus</taxon>
    </lineage>
</organism>
<dbReference type="EnsemblMetazoa" id="PPA30371.1">
    <property type="protein sequence ID" value="PPA30371.1"/>
    <property type="gene ID" value="WBGene00203239"/>
</dbReference>
<feature type="transmembrane region" description="Helical" evidence="1">
    <location>
        <begin position="507"/>
        <end position="532"/>
    </location>
</feature>
<keyword evidence="1" id="KW-0472">Membrane</keyword>
<feature type="transmembrane region" description="Helical" evidence="1">
    <location>
        <begin position="119"/>
        <end position="137"/>
    </location>
</feature>
<reference evidence="4" key="1">
    <citation type="journal article" date="2008" name="Nat. Genet.">
        <title>The Pristionchus pacificus genome provides a unique perspective on nematode lifestyle and parasitism.</title>
        <authorList>
            <person name="Dieterich C."/>
            <person name="Clifton S.W."/>
            <person name="Schuster L.N."/>
            <person name="Chinwalla A."/>
            <person name="Delehaunty K."/>
            <person name="Dinkelacker I."/>
            <person name="Fulton L."/>
            <person name="Fulton R."/>
            <person name="Godfrey J."/>
            <person name="Minx P."/>
            <person name="Mitreva M."/>
            <person name="Roeseler W."/>
            <person name="Tian H."/>
            <person name="Witte H."/>
            <person name="Yang S.P."/>
            <person name="Wilson R.K."/>
            <person name="Sommer R.J."/>
        </authorList>
    </citation>
    <scope>NUCLEOTIDE SEQUENCE [LARGE SCALE GENOMIC DNA]</scope>
    <source>
        <strain evidence="4">PS312</strain>
    </source>
</reference>
<dbReference type="PANTHER" id="PTHR22941">
    <property type="entry name" value="SERPENTINE RECEPTOR"/>
    <property type="match status" value="1"/>
</dbReference>
<evidence type="ECO:0000256" key="1">
    <source>
        <dbReference type="SAM" id="Phobius"/>
    </source>
</evidence>
<feature type="transmembrane region" description="Helical" evidence="1">
    <location>
        <begin position="376"/>
        <end position="400"/>
    </location>
</feature>
<gene>
    <name evidence="3" type="primary">WBGene00203239</name>
</gene>
<feature type="transmembrane region" description="Helical" evidence="1">
    <location>
        <begin position="149"/>
        <end position="170"/>
    </location>
</feature>
<keyword evidence="4" id="KW-1185">Reference proteome</keyword>
<feature type="domain" description="PDZ" evidence="2">
    <location>
        <begin position="597"/>
        <end position="649"/>
    </location>
</feature>
<proteinExistence type="predicted"/>
<keyword evidence="1" id="KW-0812">Transmembrane</keyword>
<dbReference type="InterPro" id="IPR053220">
    <property type="entry name" value="Nematode_rcpt-like_serp_H"/>
</dbReference>
<dbReference type="InterPro" id="IPR001478">
    <property type="entry name" value="PDZ"/>
</dbReference>
<feature type="transmembrane region" description="Helical" evidence="1">
    <location>
        <begin position="544"/>
        <end position="565"/>
    </location>
</feature>
<dbReference type="InterPro" id="IPR036034">
    <property type="entry name" value="PDZ_sf"/>
</dbReference>
<name>A0A8R1UHW0_PRIPA</name>
<accession>A0A8R1UHW0</accession>
<dbReference type="PROSITE" id="PS50106">
    <property type="entry name" value="PDZ"/>
    <property type="match status" value="1"/>
</dbReference>
<keyword evidence="1" id="KW-1133">Transmembrane helix</keyword>
<feature type="transmembrane region" description="Helical" evidence="1">
    <location>
        <begin position="243"/>
        <end position="273"/>
    </location>
</feature>
<evidence type="ECO:0000313" key="3">
    <source>
        <dbReference type="EnsemblMetazoa" id="PPA30371.1"/>
    </source>
</evidence>
<dbReference type="AlphaFoldDB" id="A0A8R1UHW0"/>
<dbReference type="InterPro" id="IPR019428">
    <property type="entry name" value="7TM_GPCR_serpentine_rcpt_Str"/>
</dbReference>
<dbReference type="CDD" id="cd00136">
    <property type="entry name" value="PDZ_canonical"/>
    <property type="match status" value="1"/>
</dbReference>
<dbReference type="InterPro" id="IPR019422">
    <property type="entry name" value="7TM_GPCR_serpentine_rcpt_Srh"/>
</dbReference>
<dbReference type="Pfam" id="PF10318">
    <property type="entry name" value="7TM_GPCR_Srh"/>
    <property type="match status" value="1"/>
</dbReference>
<dbReference type="Proteomes" id="UP000005239">
    <property type="component" value="Unassembled WGS sequence"/>
</dbReference>
<feature type="transmembrane region" description="Helical" evidence="1">
    <location>
        <begin position="200"/>
        <end position="223"/>
    </location>
</feature>
<sequence>MKHLLLGVSHSIHKAARLVMSDAAQLELTIYNAIKIVRHLCTAFSVLFALPAITVIVIGSNRISKRYASLQLIVEIQVVAIDIFRELILDLVTPLPVTCVLRENPVIPIPGGPSLYVEIWTGMVTMSMPLFFVCFLERHQAVQLPGTRWLFSLGIRVLMVIITFATAISYPVLLKSVRARCPTFPVDHAECFNYTACLRFAVITLFGGAVGAATITLLAWHTFSSLNSTSKMSAKIRELNLSLTRVLIIQVLAPVALLILPLAGVMAAVFVAVHRISVHVISSDCALAHSTDLHSNVSEEDCSTLEEDKRQMNCGNHADHFLNNTGLIGHPRPLEFHRSSTAIQFPLIVKPLSLSNPSHCQTHSQLERTIYDAIKIVRHLSTALSCLLAVSAIVVIVIGSNRLSKRYAALLMLIEILVVASDFVRELVVDIVAALPATCIIRHAVQLPGSLWLFANKIRVLMIMLNFAIANANPVLLKLAWHTHSSLNSSTKMSAKIKDLHLSLTRVLIIQVFAPVALIFLPICGILIAFLLAIEGRSPMSVAYLFMSFHPIAHTMILLICTPMYQRKIVQVWKKESTVVDINHLPSTFSFEAEPRTVEITKTGDSLGLTVVKVFLLPEFIAHIHPDGPAERQGGLTAGDQVLKVAMDG</sequence>
<feature type="transmembrane region" description="Helical" evidence="1">
    <location>
        <begin position="37"/>
        <end position="58"/>
    </location>
</feature>
<dbReference type="Gene3D" id="2.30.42.10">
    <property type="match status" value="1"/>
</dbReference>
<dbReference type="PANTHER" id="PTHR22941:SF26">
    <property type="entry name" value="SERPENTINE RECEPTOR, CLASS H"/>
    <property type="match status" value="1"/>
</dbReference>
<reference evidence="3" key="2">
    <citation type="submission" date="2022-06" db="UniProtKB">
        <authorList>
            <consortium name="EnsemblMetazoa"/>
        </authorList>
    </citation>
    <scope>IDENTIFICATION</scope>
    <source>
        <strain evidence="3">PS312</strain>
    </source>
</reference>
<dbReference type="SUPFAM" id="SSF50156">
    <property type="entry name" value="PDZ domain-like"/>
    <property type="match status" value="1"/>
</dbReference>
<protein>
    <submittedName>
        <fullName evidence="3">G protein-coupled receptor</fullName>
    </submittedName>
</protein>
<evidence type="ECO:0000313" key="4">
    <source>
        <dbReference type="Proteomes" id="UP000005239"/>
    </source>
</evidence>